<feature type="transmembrane region" description="Helical" evidence="2">
    <location>
        <begin position="6"/>
        <end position="22"/>
    </location>
</feature>
<dbReference type="InterPro" id="IPR036514">
    <property type="entry name" value="SGNH_hydro_sf"/>
</dbReference>
<gene>
    <name evidence="3" type="ORF">Dsin_004430</name>
</gene>
<keyword evidence="4" id="KW-1185">Reference proteome</keyword>
<protein>
    <recommendedName>
        <fullName evidence="5">GDSL esterase/lipase</fullName>
    </recommendedName>
</protein>
<dbReference type="PANTHER" id="PTHR45642">
    <property type="entry name" value="GDSL ESTERASE/LIPASE EXL3"/>
    <property type="match status" value="1"/>
</dbReference>
<dbReference type="EMBL" id="JANJYJ010000001">
    <property type="protein sequence ID" value="KAK3232549.1"/>
    <property type="molecule type" value="Genomic_DNA"/>
</dbReference>
<keyword evidence="2" id="KW-0812">Transmembrane</keyword>
<dbReference type="PANTHER" id="PTHR45642:SF30">
    <property type="entry name" value="SGNH HYDROLASE-TYPE ESTERASE DOMAIN-CONTAINING PROTEIN"/>
    <property type="match status" value="1"/>
</dbReference>
<keyword evidence="2" id="KW-0472">Membrane</keyword>
<accession>A0AAE0BBB7</accession>
<dbReference type="AlphaFoldDB" id="A0AAE0BBB7"/>
<dbReference type="Gene3D" id="3.40.50.1110">
    <property type="entry name" value="SGNH hydrolase"/>
    <property type="match status" value="1"/>
</dbReference>
<keyword evidence="2" id="KW-1133">Transmembrane helix</keyword>
<evidence type="ECO:0000256" key="2">
    <source>
        <dbReference type="SAM" id="Phobius"/>
    </source>
</evidence>
<dbReference type="Proteomes" id="UP001281410">
    <property type="component" value="Unassembled WGS sequence"/>
</dbReference>
<dbReference type="InterPro" id="IPR050592">
    <property type="entry name" value="GDSL_lipolytic_enzyme"/>
</dbReference>
<dbReference type="InterPro" id="IPR001087">
    <property type="entry name" value="GDSL"/>
</dbReference>
<proteinExistence type="inferred from homology"/>
<organism evidence="3 4">
    <name type="scientific">Dipteronia sinensis</name>
    <dbReference type="NCBI Taxonomy" id="43782"/>
    <lineage>
        <taxon>Eukaryota</taxon>
        <taxon>Viridiplantae</taxon>
        <taxon>Streptophyta</taxon>
        <taxon>Embryophyta</taxon>
        <taxon>Tracheophyta</taxon>
        <taxon>Spermatophyta</taxon>
        <taxon>Magnoliopsida</taxon>
        <taxon>eudicotyledons</taxon>
        <taxon>Gunneridae</taxon>
        <taxon>Pentapetalae</taxon>
        <taxon>rosids</taxon>
        <taxon>malvids</taxon>
        <taxon>Sapindales</taxon>
        <taxon>Sapindaceae</taxon>
        <taxon>Hippocastanoideae</taxon>
        <taxon>Acereae</taxon>
        <taxon>Dipteronia</taxon>
    </lineage>
</organism>
<evidence type="ECO:0000256" key="1">
    <source>
        <dbReference type="ARBA" id="ARBA00008668"/>
    </source>
</evidence>
<evidence type="ECO:0000313" key="3">
    <source>
        <dbReference type="EMBL" id="KAK3232549.1"/>
    </source>
</evidence>
<comment type="caution">
    <text evidence="3">The sequence shown here is derived from an EMBL/GenBank/DDBJ whole genome shotgun (WGS) entry which is preliminary data.</text>
</comment>
<sequence length="129" mass="14007">MGSTNVLVIIIVVQILMMINMFKTGNSTKLPSTILIFGDSTMDTGNNNYINTILKGNHPPYGQNFPGHIPTSRFSDGELVPDFIASTLQIKEAVPPFLQQNFSDDELLSGVAFASARSGWDDLTTLAIS</sequence>
<reference evidence="3" key="1">
    <citation type="journal article" date="2023" name="Plant J.">
        <title>Genome sequences and population genomics provide insights into the demographic history, inbreeding, and mutation load of two 'living fossil' tree species of Dipteronia.</title>
        <authorList>
            <person name="Feng Y."/>
            <person name="Comes H.P."/>
            <person name="Chen J."/>
            <person name="Zhu S."/>
            <person name="Lu R."/>
            <person name="Zhang X."/>
            <person name="Li P."/>
            <person name="Qiu J."/>
            <person name="Olsen K.M."/>
            <person name="Qiu Y."/>
        </authorList>
    </citation>
    <scope>NUCLEOTIDE SEQUENCE</scope>
    <source>
        <strain evidence="3">NBL</strain>
    </source>
</reference>
<comment type="similarity">
    <text evidence="1">Belongs to the 'GDSL' lipolytic enzyme family.</text>
</comment>
<evidence type="ECO:0000313" key="4">
    <source>
        <dbReference type="Proteomes" id="UP001281410"/>
    </source>
</evidence>
<evidence type="ECO:0008006" key="5">
    <source>
        <dbReference type="Google" id="ProtNLM"/>
    </source>
</evidence>
<name>A0AAE0BBB7_9ROSI</name>
<dbReference type="GO" id="GO:0016788">
    <property type="term" value="F:hydrolase activity, acting on ester bonds"/>
    <property type="evidence" value="ECO:0007669"/>
    <property type="project" value="InterPro"/>
</dbReference>
<dbReference type="Pfam" id="PF00657">
    <property type="entry name" value="Lipase_GDSL"/>
    <property type="match status" value="1"/>
</dbReference>